<feature type="compositionally biased region" description="Basic and acidic residues" evidence="2">
    <location>
        <begin position="800"/>
        <end position="809"/>
    </location>
</feature>
<feature type="compositionally biased region" description="Low complexity" evidence="2">
    <location>
        <begin position="1417"/>
        <end position="1436"/>
    </location>
</feature>
<feature type="compositionally biased region" description="Basic residues" evidence="2">
    <location>
        <begin position="259"/>
        <end position="269"/>
    </location>
</feature>
<proteinExistence type="inferred from homology"/>
<feature type="compositionally biased region" description="Low complexity" evidence="2">
    <location>
        <begin position="270"/>
        <end position="283"/>
    </location>
</feature>
<feature type="region of interest" description="Disordered" evidence="2">
    <location>
        <begin position="1399"/>
        <end position="1478"/>
    </location>
</feature>
<feature type="compositionally biased region" description="Basic and acidic residues" evidence="2">
    <location>
        <begin position="1253"/>
        <end position="1268"/>
    </location>
</feature>
<dbReference type="EMBL" id="JAPDMZ010000103">
    <property type="protein sequence ID" value="KAK0549897.1"/>
    <property type="molecule type" value="Genomic_DNA"/>
</dbReference>
<keyword evidence="3" id="KW-0472">Membrane</keyword>
<feature type="region of interest" description="Disordered" evidence="2">
    <location>
        <begin position="320"/>
        <end position="339"/>
    </location>
</feature>
<name>A0AAN6JRM0_9BASI</name>
<feature type="compositionally biased region" description="Pro residues" evidence="2">
    <location>
        <begin position="1404"/>
        <end position="1416"/>
    </location>
</feature>
<evidence type="ECO:0000313" key="4">
    <source>
        <dbReference type="EMBL" id="KAK0549897.1"/>
    </source>
</evidence>
<dbReference type="SUPFAM" id="SSF81901">
    <property type="entry name" value="HCP-like"/>
    <property type="match status" value="1"/>
</dbReference>
<feature type="region of interest" description="Disordered" evidence="2">
    <location>
        <begin position="83"/>
        <end position="117"/>
    </location>
</feature>
<feature type="compositionally biased region" description="Acidic residues" evidence="2">
    <location>
        <begin position="1461"/>
        <end position="1471"/>
    </location>
</feature>
<feature type="region of interest" description="Disordered" evidence="2">
    <location>
        <begin position="761"/>
        <end position="814"/>
    </location>
</feature>
<dbReference type="Pfam" id="PF08238">
    <property type="entry name" value="Sel1"/>
    <property type="match status" value="6"/>
</dbReference>
<feature type="compositionally biased region" description="Low complexity" evidence="2">
    <location>
        <begin position="321"/>
        <end position="339"/>
    </location>
</feature>
<feature type="compositionally biased region" description="Low complexity" evidence="2">
    <location>
        <begin position="497"/>
        <end position="514"/>
    </location>
</feature>
<protein>
    <submittedName>
        <fullName evidence="4">ERAD-associated protein</fullName>
    </submittedName>
</protein>
<evidence type="ECO:0000256" key="3">
    <source>
        <dbReference type="SAM" id="Phobius"/>
    </source>
</evidence>
<feature type="region of interest" description="Disordered" evidence="2">
    <location>
        <begin position="1209"/>
        <end position="1320"/>
    </location>
</feature>
<feature type="transmembrane region" description="Helical" evidence="3">
    <location>
        <begin position="1334"/>
        <end position="1352"/>
    </location>
</feature>
<evidence type="ECO:0000313" key="5">
    <source>
        <dbReference type="Proteomes" id="UP001176517"/>
    </source>
</evidence>
<organism evidence="4 5">
    <name type="scientific">Tilletia horrida</name>
    <dbReference type="NCBI Taxonomy" id="155126"/>
    <lineage>
        <taxon>Eukaryota</taxon>
        <taxon>Fungi</taxon>
        <taxon>Dikarya</taxon>
        <taxon>Basidiomycota</taxon>
        <taxon>Ustilaginomycotina</taxon>
        <taxon>Exobasidiomycetes</taxon>
        <taxon>Tilletiales</taxon>
        <taxon>Tilletiaceae</taxon>
        <taxon>Tilletia</taxon>
    </lineage>
</organism>
<dbReference type="SMART" id="SM00671">
    <property type="entry name" value="SEL1"/>
    <property type="match status" value="6"/>
</dbReference>
<feature type="region of interest" description="Disordered" evidence="2">
    <location>
        <begin position="961"/>
        <end position="980"/>
    </location>
</feature>
<dbReference type="GO" id="GO:0036503">
    <property type="term" value="P:ERAD pathway"/>
    <property type="evidence" value="ECO:0007669"/>
    <property type="project" value="TreeGrafter"/>
</dbReference>
<gene>
    <name evidence="4" type="primary">HRD3</name>
    <name evidence="4" type="ORF">OC846_003898</name>
</gene>
<feature type="compositionally biased region" description="Low complexity" evidence="2">
    <location>
        <begin position="1287"/>
        <end position="1301"/>
    </location>
</feature>
<evidence type="ECO:0000256" key="1">
    <source>
        <dbReference type="ARBA" id="ARBA00038101"/>
    </source>
</evidence>
<feature type="region of interest" description="Disordered" evidence="2">
    <location>
        <begin position="239"/>
        <end position="289"/>
    </location>
</feature>
<accession>A0AAN6JRM0</accession>
<keyword evidence="3" id="KW-0812">Transmembrane</keyword>
<keyword evidence="3" id="KW-1133">Transmembrane helix</keyword>
<feature type="region of interest" description="Disordered" evidence="2">
    <location>
        <begin position="169"/>
        <end position="191"/>
    </location>
</feature>
<dbReference type="InterPro" id="IPR011990">
    <property type="entry name" value="TPR-like_helical_dom_sf"/>
</dbReference>
<dbReference type="Gene3D" id="1.25.40.10">
    <property type="entry name" value="Tetratricopeptide repeat domain"/>
    <property type="match status" value="1"/>
</dbReference>
<feature type="compositionally biased region" description="Low complexity" evidence="2">
    <location>
        <begin position="964"/>
        <end position="977"/>
    </location>
</feature>
<reference evidence="4" key="1">
    <citation type="journal article" date="2023" name="PhytoFront">
        <title>Draft Genome Resources of Seven Strains of Tilletia horrida, Causal Agent of Kernel Smut of Rice.</title>
        <authorList>
            <person name="Khanal S."/>
            <person name="Antony Babu S."/>
            <person name="Zhou X.G."/>
        </authorList>
    </citation>
    <scope>NUCLEOTIDE SEQUENCE</scope>
    <source>
        <strain evidence="4">TX6</strain>
    </source>
</reference>
<sequence>MVTETHRPATKRKKKATRSHFTSLSFTLLVLTSLLHILTASASSTPASASASSSSQDLTAHFQNTYTHSQAYNRALRLLDSLLLNPPAPPSNRHRQHGNHHPDPSTPDHGPTQTRTEYHSAHWDAFSTWGPLGTVLRLAVATRNTLRDWASSSKASSGTDASAFIPEARSQDYSSSSSNSADGEDPLIYGTTNGSRPLQLWPWWEGRGDSAIAGPWIVPELEIEQLAGNSALSSLSSASSASTKKSASSPSSGGILAKFRGRRATRARKGTSSGTASSSGKKLTPLEKAQRRRTEAVALLEWVSFGHVEPDYEQLMHIYRQQQQQQQPSTGKQARQAQQDALNAALNRNRTHIAHRVPVRMDSFNNNDERMQEEKSRIRSAALWILAEHSLWGTHAASPHLPRAYAAYQSLATDYGNGTAHARLGFLEGSGWGRIGGPGLGSGSAATASAASGSLSAGGQSWGVGFQGTQIGEESDAEEGLRQARALLHYTIAASTPEPASSRPGSSSSPSTLPVRGANYSTQTSAQMALAYRHFSGIGTPMDCLKALPWYEAVAQDVHARYLDGPPGGLTLPYSHLRLSDVQGGAFGPGASAASSGFAAKRMHMKAVLESRAGSGAAGDEARIRDLLEYYEYQAEPILKIPAHLMSEGQRRRETARGRGRSGGKGKSPSSGAGGMLARSGLGRRLGFGGAPQGELTGMGGSTRSTAAAAMYALELARFYYGGSLWLAGESAGKVERDYERAMDYALRVAHRVWPFDADQVRRGGASGPDPRLTKKQATSSGKGASSGSRGGSGAGGIPDARDPNRRPGDPPVQQLVDYEDFKYPTKNENDLVFASRAAAMLGWMFLRGEGAPQSFHNAWVWFSRGSEAGDTDCHNGLGVMIRDGLGVKPSPKDATQYFTAASQPVGPTPEGMTNMGRVYLGLKDYGNAARMFQNAKSLQDPFESFLWHGKIDAYITHAQEATSSSSSQPLSAHSTSGPTLQERCDSAVINLKHAIERADWADPVYHRADRAWKRGDSQRALLGWMLAGEMGYEPAQNNVAWILDRDKHRLQIPALDSSTDDSFDRLALVQWTRSAGQENVDALVKMGDYYFRGIGTPTPGIPAYEKAVACYSAAADMSASALAYWNMGWMYETGLGVGGGRDFHLAKRYYDMAWATNKKEAYLAVFLSLVKLHVRAAWAAVYHRDASALAMFESYARGLDMSMPLTEAEEETMRKAGAGGDAGKKTPQQQQQQKKQKGSSEPEDEPGSGDMHIPETYDRRTPAERIQDPQVQRGGGAGAAHDGWLGNDDPGGFQQQQQQQQRHRGRDAGAGGAEDDDDDDGVVVFELDLFEDFEGLLLLGAMGFLAFLVWYRRRIQQNVAAAGGRAGARNAAGAAAMTPEERERRERIEAARREFRARGEDVPPGPDEVVEPPPVAAAAAAEGAAVAGPAVGPDANRVDQDADDNEGLRRRGAGVQGEAALDEDRDEADPEWFANAM</sequence>
<keyword evidence="5" id="KW-1185">Reference proteome</keyword>
<dbReference type="Proteomes" id="UP001176517">
    <property type="component" value="Unassembled WGS sequence"/>
</dbReference>
<dbReference type="PANTHER" id="PTHR11102">
    <property type="entry name" value="SEL-1-LIKE PROTEIN"/>
    <property type="match status" value="1"/>
</dbReference>
<feature type="compositionally biased region" description="Low complexity" evidence="2">
    <location>
        <begin position="667"/>
        <end position="676"/>
    </location>
</feature>
<feature type="region of interest" description="Disordered" evidence="2">
    <location>
        <begin position="495"/>
        <end position="518"/>
    </location>
</feature>
<dbReference type="GO" id="GO:0005789">
    <property type="term" value="C:endoplasmic reticulum membrane"/>
    <property type="evidence" value="ECO:0007669"/>
    <property type="project" value="TreeGrafter"/>
</dbReference>
<comment type="similarity">
    <text evidence="1">Belongs to the sel-1 family.</text>
</comment>
<evidence type="ECO:0000256" key="2">
    <source>
        <dbReference type="SAM" id="MobiDB-lite"/>
    </source>
</evidence>
<comment type="caution">
    <text evidence="4">The sequence shown here is derived from an EMBL/GenBank/DDBJ whole genome shotgun (WGS) entry which is preliminary data.</text>
</comment>
<dbReference type="InterPro" id="IPR050767">
    <property type="entry name" value="Sel1_AlgK"/>
</dbReference>
<dbReference type="PANTHER" id="PTHR11102:SF147">
    <property type="entry name" value="SEL1L ADAPTOR SUBUNIT OF ERAD E3 UBIQUITIN LIGASE"/>
    <property type="match status" value="1"/>
</dbReference>
<feature type="region of interest" description="Disordered" evidence="2">
    <location>
        <begin position="645"/>
        <end position="676"/>
    </location>
</feature>
<dbReference type="InterPro" id="IPR006597">
    <property type="entry name" value="Sel1-like"/>
</dbReference>
<feature type="compositionally biased region" description="Low complexity" evidence="2">
    <location>
        <begin position="239"/>
        <end position="252"/>
    </location>
</feature>